<dbReference type="AlphaFoldDB" id="A0A1S9TD15"/>
<dbReference type="InterPro" id="IPR013762">
    <property type="entry name" value="Integrase-like_cat_sf"/>
</dbReference>
<accession>A0A1S9TD15</accession>
<evidence type="ECO:0000259" key="6">
    <source>
        <dbReference type="PROSITE" id="PS51898"/>
    </source>
</evidence>
<evidence type="ECO:0000313" key="8">
    <source>
        <dbReference type="EMBL" id="OOR07802.1"/>
    </source>
</evidence>
<dbReference type="PROSITE" id="PS51900">
    <property type="entry name" value="CB"/>
    <property type="match status" value="1"/>
</dbReference>
<dbReference type="InterPro" id="IPR050090">
    <property type="entry name" value="Tyrosine_recombinase_XerCD"/>
</dbReference>
<organism evidence="8 9">
    <name type="scientific">Bacillus mycoides</name>
    <dbReference type="NCBI Taxonomy" id="1405"/>
    <lineage>
        <taxon>Bacteria</taxon>
        <taxon>Bacillati</taxon>
        <taxon>Bacillota</taxon>
        <taxon>Bacilli</taxon>
        <taxon>Bacillales</taxon>
        <taxon>Bacillaceae</taxon>
        <taxon>Bacillus</taxon>
        <taxon>Bacillus cereus group</taxon>
    </lineage>
</organism>
<dbReference type="GO" id="GO:0003677">
    <property type="term" value="F:DNA binding"/>
    <property type="evidence" value="ECO:0007669"/>
    <property type="project" value="UniProtKB-UniRule"/>
</dbReference>
<evidence type="ECO:0000256" key="5">
    <source>
        <dbReference type="PROSITE-ProRule" id="PRU01248"/>
    </source>
</evidence>
<dbReference type="InterPro" id="IPR044068">
    <property type="entry name" value="CB"/>
</dbReference>
<evidence type="ECO:0000256" key="2">
    <source>
        <dbReference type="ARBA" id="ARBA00022908"/>
    </source>
</evidence>
<dbReference type="InterPro" id="IPR011010">
    <property type="entry name" value="DNA_brk_join_enz"/>
</dbReference>
<dbReference type="InterPro" id="IPR004107">
    <property type="entry name" value="Integrase_SAM-like_N"/>
</dbReference>
<dbReference type="InterPro" id="IPR002104">
    <property type="entry name" value="Integrase_catalytic"/>
</dbReference>
<feature type="domain" description="Tyr recombinase" evidence="6">
    <location>
        <begin position="109"/>
        <end position="296"/>
    </location>
</feature>
<dbReference type="EMBL" id="MUAI01000002">
    <property type="protein sequence ID" value="OOR07802.1"/>
    <property type="molecule type" value="Genomic_DNA"/>
</dbReference>
<dbReference type="Proteomes" id="UP000190696">
    <property type="component" value="Unassembled WGS sequence"/>
</dbReference>
<dbReference type="Gene3D" id="1.10.443.10">
    <property type="entry name" value="Intergrase catalytic core"/>
    <property type="match status" value="1"/>
</dbReference>
<dbReference type="Pfam" id="PF13495">
    <property type="entry name" value="Phage_int_SAM_4"/>
    <property type="match status" value="1"/>
</dbReference>
<dbReference type="GO" id="GO:0015074">
    <property type="term" value="P:DNA integration"/>
    <property type="evidence" value="ECO:0007669"/>
    <property type="project" value="UniProtKB-KW"/>
</dbReference>
<evidence type="ECO:0000259" key="7">
    <source>
        <dbReference type="PROSITE" id="PS51900"/>
    </source>
</evidence>
<sequence>MLLKFAMKDFKEEKEFANLSPRTIQSYMATMHEFQIFCSERELIDTRDIREATVKSYLMYCQRTRKNNVVTRNTKLHHLKIFFNYLQHEEIITEKENPIRKMKLAKEEIKIEVFQDEHIKQMLRYYRRLKARNKSFYAYRDHTIIVFLLGTGSRLGELINIRWSELDLANQTVTLFGKARKQQTVPLTNKLVKELCEYKVFVERELGKTPEYVFTTREGTQLTPNGIKLIFKRLKQVMNFKDVRLSAHTFRHTFAHRCLMAGMDVFTLQRMLRHSNLRMTERYLALWGTALKEQNDKFNPLNSLEI</sequence>
<reference evidence="8 9" key="1">
    <citation type="submission" date="2017-01" db="EMBL/GenBank/DDBJ databases">
        <title>Bacillus cereus isolates.</title>
        <authorList>
            <person name="Beno S.M."/>
        </authorList>
    </citation>
    <scope>NUCLEOTIDE SEQUENCE [LARGE SCALE GENOMIC DNA]</scope>
    <source>
        <strain evidence="8 9">FSL W7-1108</strain>
    </source>
</reference>
<name>A0A1S9TD15_BACMY</name>
<keyword evidence="4" id="KW-0233">DNA recombination</keyword>
<evidence type="ECO:0000256" key="1">
    <source>
        <dbReference type="ARBA" id="ARBA00008857"/>
    </source>
</evidence>
<evidence type="ECO:0000256" key="4">
    <source>
        <dbReference type="ARBA" id="ARBA00023172"/>
    </source>
</evidence>
<evidence type="ECO:0000256" key="3">
    <source>
        <dbReference type="ARBA" id="ARBA00023125"/>
    </source>
</evidence>
<comment type="similarity">
    <text evidence="1">Belongs to the 'phage' integrase family.</text>
</comment>
<dbReference type="PROSITE" id="PS51898">
    <property type="entry name" value="TYR_RECOMBINASE"/>
    <property type="match status" value="1"/>
</dbReference>
<dbReference type="RefSeq" id="WP_078175562.1">
    <property type="nucleotide sequence ID" value="NZ_JBCMNA010000024.1"/>
</dbReference>
<dbReference type="PANTHER" id="PTHR30349">
    <property type="entry name" value="PHAGE INTEGRASE-RELATED"/>
    <property type="match status" value="1"/>
</dbReference>
<evidence type="ECO:0000313" key="9">
    <source>
        <dbReference type="Proteomes" id="UP000190696"/>
    </source>
</evidence>
<keyword evidence="3 5" id="KW-0238">DNA-binding</keyword>
<proteinExistence type="inferred from homology"/>
<protein>
    <submittedName>
        <fullName evidence="8">Integrase</fullName>
    </submittedName>
</protein>
<gene>
    <name evidence="8" type="ORF">BW900_04635</name>
</gene>
<keyword evidence="2" id="KW-0229">DNA integration</keyword>
<dbReference type="SUPFAM" id="SSF56349">
    <property type="entry name" value="DNA breaking-rejoining enzymes"/>
    <property type="match status" value="1"/>
</dbReference>
<feature type="domain" description="Core-binding (CB)" evidence="7">
    <location>
        <begin position="1"/>
        <end position="87"/>
    </location>
</feature>
<dbReference type="PANTHER" id="PTHR30349:SF41">
    <property type="entry name" value="INTEGRASE_RECOMBINASE PROTEIN MJ0367-RELATED"/>
    <property type="match status" value="1"/>
</dbReference>
<dbReference type="InterPro" id="IPR010998">
    <property type="entry name" value="Integrase_recombinase_N"/>
</dbReference>
<dbReference type="Pfam" id="PF00589">
    <property type="entry name" value="Phage_integrase"/>
    <property type="match status" value="1"/>
</dbReference>
<comment type="caution">
    <text evidence="8">The sequence shown here is derived from an EMBL/GenBank/DDBJ whole genome shotgun (WGS) entry which is preliminary data.</text>
</comment>
<dbReference type="Gene3D" id="1.10.150.130">
    <property type="match status" value="1"/>
</dbReference>
<dbReference type="GO" id="GO:0006310">
    <property type="term" value="P:DNA recombination"/>
    <property type="evidence" value="ECO:0007669"/>
    <property type="project" value="UniProtKB-KW"/>
</dbReference>